<dbReference type="Proteomes" id="UP000318288">
    <property type="component" value="Unassembled WGS sequence"/>
</dbReference>
<keyword evidence="2" id="KW-1185">Reference proteome</keyword>
<accession>A0A5C6EJN4</accession>
<protein>
    <submittedName>
        <fullName evidence="1">Uncharacterized protein</fullName>
    </submittedName>
</protein>
<organism evidence="1 2">
    <name type="scientific">Rubripirellula tenax</name>
    <dbReference type="NCBI Taxonomy" id="2528015"/>
    <lineage>
        <taxon>Bacteria</taxon>
        <taxon>Pseudomonadati</taxon>
        <taxon>Planctomycetota</taxon>
        <taxon>Planctomycetia</taxon>
        <taxon>Pirellulales</taxon>
        <taxon>Pirellulaceae</taxon>
        <taxon>Rubripirellula</taxon>
    </lineage>
</organism>
<reference evidence="1 2" key="1">
    <citation type="submission" date="2019-02" db="EMBL/GenBank/DDBJ databases">
        <title>Deep-cultivation of Planctomycetes and their phenomic and genomic characterization uncovers novel biology.</title>
        <authorList>
            <person name="Wiegand S."/>
            <person name="Jogler M."/>
            <person name="Boedeker C."/>
            <person name="Pinto D."/>
            <person name="Vollmers J."/>
            <person name="Rivas-Marin E."/>
            <person name="Kohn T."/>
            <person name="Peeters S.H."/>
            <person name="Heuer A."/>
            <person name="Rast P."/>
            <person name="Oberbeckmann S."/>
            <person name="Bunk B."/>
            <person name="Jeske O."/>
            <person name="Meyerdierks A."/>
            <person name="Storesund J.E."/>
            <person name="Kallscheuer N."/>
            <person name="Luecker S."/>
            <person name="Lage O.M."/>
            <person name="Pohl T."/>
            <person name="Merkel B.J."/>
            <person name="Hornburger P."/>
            <person name="Mueller R.-W."/>
            <person name="Bruemmer F."/>
            <person name="Labrenz M."/>
            <person name="Spormann A.M."/>
            <person name="Op Den Camp H."/>
            <person name="Overmann J."/>
            <person name="Amann R."/>
            <person name="Jetten M.S.M."/>
            <person name="Mascher T."/>
            <person name="Medema M.H."/>
            <person name="Devos D.P."/>
            <person name="Kaster A.-K."/>
            <person name="Ovreas L."/>
            <person name="Rohde M."/>
            <person name="Galperin M.Y."/>
            <person name="Jogler C."/>
        </authorList>
    </citation>
    <scope>NUCLEOTIDE SEQUENCE [LARGE SCALE GENOMIC DNA]</scope>
    <source>
        <strain evidence="1 2">Poly51</strain>
    </source>
</reference>
<name>A0A5C6EJN4_9BACT</name>
<dbReference type="EMBL" id="SJPW01000006">
    <property type="protein sequence ID" value="TWU48720.1"/>
    <property type="molecule type" value="Genomic_DNA"/>
</dbReference>
<dbReference type="RefSeq" id="WP_146460236.1">
    <property type="nucleotide sequence ID" value="NZ_SJPW01000006.1"/>
</dbReference>
<gene>
    <name evidence="1" type="ORF">Poly51_46220</name>
</gene>
<evidence type="ECO:0000313" key="2">
    <source>
        <dbReference type="Proteomes" id="UP000318288"/>
    </source>
</evidence>
<evidence type="ECO:0000313" key="1">
    <source>
        <dbReference type="EMBL" id="TWU48720.1"/>
    </source>
</evidence>
<proteinExistence type="predicted"/>
<dbReference type="AlphaFoldDB" id="A0A5C6EJN4"/>
<sequence>MTDAVVNEWVWAFEMLDRDAVAIHHAPREVRAQLSRLLQVKGYSTNRMLSRSLTHSSDSSAVQPRT</sequence>
<comment type="caution">
    <text evidence="1">The sequence shown here is derived from an EMBL/GenBank/DDBJ whole genome shotgun (WGS) entry which is preliminary data.</text>
</comment>